<keyword evidence="9" id="KW-1185">Reference proteome</keyword>
<dbReference type="GO" id="GO:0005789">
    <property type="term" value="C:endoplasmic reticulum membrane"/>
    <property type="evidence" value="ECO:0007669"/>
    <property type="project" value="TreeGrafter"/>
</dbReference>
<dbReference type="GO" id="GO:0006888">
    <property type="term" value="P:endoplasmic reticulum to Golgi vesicle-mediated transport"/>
    <property type="evidence" value="ECO:0007669"/>
    <property type="project" value="InterPro"/>
</dbReference>
<dbReference type="AlphaFoldDB" id="A0A165WMM2"/>
<dbReference type="GO" id="GO:0097020">
    <property type="term" value="F:COPII receptor activity"/>
    <property type="evidence" value="ECO:0007669"/>
    <property type="project" value="InterPro"/>
</dbReference>
<evidence type="ECO:0000256" key="7">
    <source>
        <dbReference type="SAM" id="Phobius"/>
    </source>
</evidence>
<feature type="region of interest" description="Disordered" evidence="6">
    <location>
        <begin position="212"/>
        <end position="323"/>
    </location>
</feature>
<feature type="compositionally biased region" description="Low complexity" evidence="6">
    <location>
        <begin position="228"/>
        <end position="242"/>
    </location>
</feature>
<evidence type="ECO:0000313" key="8">
    <source>
        <dbReference type="EMBL" id="KZP07747.1"/>
    </source>
</evidence>
<feature type="compositionally biased region" description="Polar residues" evidence="6">
    <location>
        <begin position="311"/>
        <end position="323"/>
    </location>
</feature>
<dbReference type="InterPro" id="IPR007277">
    <property type="entry name" value="Svp26/Tex261"/>
</dbReference>
<dbReference type="EMBL" id="KV417741">
    <property type="protein sequence ID" value="KZP07747.1"/>
    <property type="molecule type" value="Genomic_DNA"/>
</dbReference>
<evidence type="ECO:0000313" key="9">
    <source>
        <dbReference type="Proteomes" id="UP000076532"/>
    </source>
</evidence>
<sequence length="323" mass="34672">MLHYLSFAAIIAAFAFVTLSLASGLLYVSELIEEHARAAKAIGQKGIYAIITLHAVLYFTDALPLPHTVFSIFCHFVYLQNFSAHWPFISLTSLSFVASCVLVVVDHFLWFFHFARVSQEARHTAYRSSKPAPGFADIATFFGVCVWLAPLFLFLSLSAGDNALPTTDNATASPSPNAPPRIAAIAPMSLAKSLFSTIPFLPRKLDKSEGIIAPRTPTIPPPSPSFPRAPSMPASPVPRRATLPPPPMSPRTPGGQIARDFSGSTLLSPDFKLATPPQRHQPTGLGHGASPAVRGGITRDGEGLGLRLTKRSNSSNTAGRGYE</sequence>
<feature type="transmembrane region" description="Helical" evidence="7">
    <location>
        <begin position="48"/>
        <end position="78"/>
    </location>
</feature>
<protein>
    <submittedName>
        <fullName evidence="8">DUF396-domain-containing protein</fullName>
    </submittedName>
</protein>
<dbReference type="GO" id="GO:0030134">
    <property type="term" value="C:COPII-coated ER to Golgi transport vesicle"/>
    <property type="evidence" value="ECO:0007669"/>
    <property type="project" value="TreeGrafter"/>
</dbReference>
<keyword evidence="4 7" id="KW-1133">Transmembrane helix</keyword>
<dbReference type="OrthoDB" id="28257at2759"/>
<feature type="transmembrane region" description="Helical" evidence="7">
    <location>
        <begin position="6"/>
        <end position="28"/>
    </location>
</feature>
<evidence type="ECO:0000256" key="2">
    <source>
        <dbReference type="ARBA" id="ARBA00008096"/>
    </source>
</evidence>
<dbReference type="PANTHER" id="PTHR13144">
    <property type="entry name" value="TEX261 PROTEIN"/>
    <property type="match status" value="1"/>
</dbReference>
<accession>A0A165WMM2</accession>
<dbReference type="GO" id="GO:0000139">
    <property type="term" value="C:Golgi membrane"/>
    <property type="evidence" value="ECO:0007669"/>
    <property type="project" value="TreeGrafter"/>
</dbReference>
<dbReference type="Pfam" id="PF04148">
    <property type="entry name" value="Erv26"/>
    <property type="match status" value="1"/>
</dbReference>
<evidence type="ECO:0000256" key="5">
    <source>
        <dbReference type="ARBA" id="ARBA00023136"/>
    </source>
</evidence>
<dbReference type="STRING" id="436010.A0A165WMM2"/>
<gene>
    <name evidence="8" type="ORF">FIBSPDRAFT_1052806</name>
</gene>
<name>A0A165WMM2_9AGAM</name>
<dbReference type="Proteomes" id="UP000076532">
    <property type="component" value="Unassembled WGS sequence"/>
</dbReference>
<evidence type="ECO:0000256" key="6">
    <source>
        <dbReference type="SAM" id="MobiDB-lite"/>
    </source>
</evidence>
<feature type="transmembrane region" description="Helical" evidence="7">
    <location>
        <begin position="84"/>
        <end position="113"/>
    </location>
</feature>
<comment type="similarity">
    <text evidence="2">Belongs to the SVP26 family.</text>
</comment>
<feature type="transmembrane region" description="Helical" evidence="7">
    <location>
        <begin position="134"/>
        <end position="155"/>
    </location>
</feature>
<organism evidence="8 9">
    <name type="scientific">Athelia psychrophila</name>
    <dbReference type="NCBI Taxonomy" id="1759441"/>
    <lineage>
        <taxon>Eukaryota</taxon>
        <taxon>Fungi</taxon>
        <taxon>Dikarya</taxon>
        <taxon>Basidiomycota</taxon>
        <taxon>Agaricomycotina</taxon>
        <taxon>Agaricomycetes</taxon>
        <taxon>Agaricomycetidae</taxon>
        <taxon>Atheliales</taxon>
        <taxon>Atheliaceae</taxon>
        <taxon>Athelia</taxon>
    </lineage>
</organism>
<reference evidence="8 9" key="1">
    <citation type="journal article" date="2016" name="Mol. Biol. Evol.">
        <title>Comparative Genomics of Early-Diverging Mushroom-Forming Fungi Provides Insights into the Origins of Lignocellulose Decay Capabilities.</title>
        <authorList>
            <person name="Nagy L.G."/>
            <person name="Riley R."/>
            <person name="Tritt A."/>
            <person name="Adam C."/>
            <person name="Daum C."/>
            <person name="Floudas D."/>
            <person name="Sun H."/>
            <person name="Yadav J.S."/>
            <person name="Pangilinan J."/>
            <person name="Larsson K.H."/>
            <person name="Matsuura K."/>
            <person name="Barry K."/>
            <person name="Labutti K."/>
            <person name="Kuo R."/>
            <person name="Ohm R.A."/>
            <person name="Bhattacharya S.S."/>
            <person name="Shirouzu T."/>
            <person name="Yoshinaga Y."/>
            <person name="Martin F.M."/>
            <person name="Grigoriev I.V."/>
            <person name="Hibbett D.S."/>
        </authorList>
    </citation>
    <scope>NUCLEOTIDE SEQUENCE [LARGE SCALE GENOMIC DNA]</scope>
    <source>
        <strain evidence="8 9">CBS 109695</strain>
    </source>
</reference>
<keyword evidence="3 7" id="KW-0812">Transmembrane</keyword>
<evidence type="ECO:0000256" key="1">
    <source>
        <dbReference type="ARBA" id="ARBA00004141"/>
    </source>
</evidence>
<comment type="subcellular location">
    <subcellularLocation>
        <location evidence="1">Membrane</location>
        <topology evidence="1">Multi-pass membrane protein</topology>
    </subcellularLocation>
</comment>
<dbReference type="PANTHER" id="PTHR13144:SF0">
    <property type="entry name" value="PROTEIN TEX261"/>
    <property type="match status" value="1"/>
</dbReference>
<keyword evidence="5 7" id="KW-0472">Membrane</keyword>
<evidence type="ECO:0000256" key="3">
    <source>
        <dbReference type="ARBA" id="ARBA00022692"/>
    </source>
</evidence>
<feature type="compositionally biased region" description="Pro residues" evidence="6">
    <location>
        <begin position="217"/>
        <end position="227"/>
    </location>
</feature>
<proteinExistence type="inferred from homology"/>
<evidence type="ECO:0000256" key="4">
    <source>
        <dbReference type="ARBA" id="ARBA00022989"/>
    </source>
</evidence>